<proteinExistence type="predicted"/>
<dbReference type="EMBL" id="JARK01001341">
    <property type="protein sequence ID" value="EYC30514.1"/>
    <property type="molecule type" value="Genomic_DNA"/>
</dbReference>
<evidence type="ECO:0000313" key="2">
    <source>
        <dbReference type="Proteomes" id="UP000024635"/>
    </source>
</evidence>
<dbReference type="Proteomes" id="UP000024635">
    <property type="component" value="Unassembled WGS sequence"/>
</dbReference>
<sequence length="71" mass="7447">MVTWSAGKRGCSAGNRGRLWIADRCGGLVGADSLYIIAPLVFVRGIHQHSLSEYPIAVIGAQENGNHGGLA</sequence>
<gene>
    <name evidence="1" type="primary">Acey_s0005.g2690</name>
    <name evidence="1" type="ORF">Y032_0005g2690</name>
</gene>
<comment type="caution">
    <text evidence="1">The sequence shown here is derived from an EMBL/GenBank/DDBJ whole genome shotgun (WGS) entry which is preliminary data.</text>
</comment>
<accession>A0A016VSH9</accession>
<name>A0A016VSH9_9BILA</name>
<protein>
    <submittedName>
        <fullName evidence="1">Uncharacterized protein</fullName>
    </submittedName>
</protein>
<organism evidence="1 2">
    <name type="scientific">Ancylostoma ceylanicum</name>
    <dbReference type="NCBI Taxonomy" id="53326"/>
    <lineage>
        <taxon>Eukaryota</taxon>
        <taxon>Metazoa</taxon>
        <taxon>Ecdysozoa</taxon>
        <taxon>Nematoda</taxon>
        <taxon>Chromadorea</taxon>
        <taxon>Rhabditida</taxon>
        <taxon>Rhabditina</taxon>
        <taxon>Rhabditomorpha</taxon>
        <taxon>Strongyloidea</taxon>
        <taxon>Ancylostomatidae</taxon>
        <taxon>Ancylostomatinae</taxon>
        <taxon>Ancylostoma</taxon>
    </lineage>
</organism>
<dbReference type="AlphaFoldDB" id="A0A016VSH9"/>
<evidence type="ECO:0000313" key="1">
    <source>
        <dbReference type="EMBL" id="EYC30514.1"/>
    </source>
</evidence>
<reference evidence="2" key="1">
    <citation type="journal article" date="2015" name="Nat. Genet.">
        <title>The genome and transcriptome of the zoonotic hookworm Ancylostoma ceylanicum identify infection-specific gene families.</title>
        <authorList>
            <person name="Schwarz E.M."/>
            <person name="Hu Y."/>
            <person name="Antoshechkin I."/>
            <person name="Miller M.M."/>
            <person name="Sternberg P.W."/>
            <person name="Aroian R.V."/>
        </authorList>
    </citation>
    <scope>NUCLEOTIDE SEQUENCE</scope>
    <source>
        <strain evidence="2">HY135</strain>
    </source>
</reference>
<keyword evidence="2" id="KW-1185">Reference proteome</keyword>